<name>A0A379EEA1_9BACT</name>
<dbReference type="Proteomes" id="UP000255469">
    <property type="component" value="Unassembled WGS sequence"/>
</dbReference>
<evidence type="ECO:0000256" key="1">
    <source>
        <dbReference type="SAM" id="Phobius"/>
    </source>
</evidence>
<keyword evidence="1" id="KW-0472">Membrane</keyword>
<feature type="transmembrane region" description="Helical" evidence="1">
    <location>
        <begin position="6"/>
        <end position="28"/>
    </location>
</feature>
<organism evidence="2 3">
    <name type="scientific">Prevotella denticola</name>
    <dbReference type="NCBI Taxonomy" id="28129"/>
    <lineage>
        <taxon>Bacteria</taxon>
        <taxon>Pseudomonadati</taxon>
        <taxon>Bacteroidota</taxon>
        <taxon>Bacteroidia</taxon>
        <taxon>Bacteroidales</taxon>
        <taxon>Prevotellaceae</taxon>
        <taxon>Prevotella</taxon>
    </lineage>
</organism>
<keyword evidence="1" id="KW-0812">Transmembrane</keyword>
<dbReference type="InterPro" id="IPR039449">
    <property type="entry name" value="TssO"/>
</dbReference>
<proteinExistence type="predicted"/>
<evidence type="ECO:0000313" key="2">
    <source>
        <dbReference type="EMBL" id="SUB94541.1"/>
    </source>
</evidence>
<accession>A0A379EEA1</accession>
<reference evidence="2 3" key="1">
    <citation type="submission" date="2018-06" db="EMBL/GenBank/DDBJ databases">
        <authorList>
            <consortium name="Pathogen Informatics"/>
            <person name="Doyle S."/>
        </authorList>
    </citation>
    <scope>NUCLEOTIDE SEQUENCE [LARGE SCALE GENOMIC DNA]</scope>
    <source>
        <strain evidence="2 3">NCTC13067</strain>
    </source>
</reference>
<evidence type="ECO:0000313" key="3">
    <source>
        <dbReference type="Proteomes" id="UP000255469"/>
    </source>
</evidence>
<protein>
    <submittedName>
        <fullName evidence="2">Uncharacterized protein</fullName>
    </submittedName>
</protein>
<dbReference type="AlphaFoldDB" id="A0A379EEA1"/>
<dbReference type="Pfam" id="PF17561">
    <property type="entry name" value="TssO"/>
    <property type="match status" value="1"/>
</dbReference>
<keyword evidence="1" id="KW-1133">Transmembrane helix</keyword>
<dbReference type="EMBL" id="UGTM01000002">
    <property type="protein sequence ID" value="SUB94541.1"/>
    <property type="molecule type" value="Genomic_DNA"/>
</dbReference>
<gene>
    <name evidence="2" type="ORF">NCTC13067_02414</name>
</gene>
<dbReference type="RefSeq" id="WP_025067461.1">
    <property type="nucleotide sequence ID" value="NZ_UGTM01000002.1"/>
</dbReference>
<sequence length="148" mass="17136">MTKDENIWTGIKFLLLLLFSVALTYILLCKYFVHIPESGTEQLVKDIDESEAILVDQQAMADKFDRIRADIDSLNFEVQQVQHTSEIKADISQLQDAYKKHGRNPKYLYGVQASKFLQGYFDIRENLGYTVSDNRLIEEDLEKIKANI</sequence>